<name>A0ABX6EWL0_KLUMA</name>
<organism evidence="1 2">
    <name type="scientific">Kluyveromyces marxianus</name>
    <name type="common">Yeast</name>
    <name type="synonym">Candida kefyr</name>
    <dbReference type="NCBI Taxonomy" id="4911"/>
    <lineage>
        <taxon>Eukaryota</taxon>
        <taxon>Fungi</taxon>
        <taxon>Dikarya</taxon>
        <taxon>Ascomycota</taxon>
        <taxon>Saccharomycotina</taxon>
        <taxon>Saccharomycetes</taxon>
        <taxon>Saccharomycetales</taxon>
        <taxon>Saccharomycetaceae</taxon>
        <taxon>Kluyveromyces</taxon>
    </lineage>
</organism>
<accession>A0ABX6EWL0</accession>
<keyword evidence="2" id="KW-1185">Reference proteome</keyword>
<proteinExistence type="predicted"/>
<protein>
    <submittedName>
        <fullName evidence="1">Condensin complex subunit 3</fullName>
    </submittedName>
</protein>
<reference evidence="1 2" key="2">
    <citation type="submission" date="2019-11" db="EMBL/GenBank/DDBJ databases">
        <authorList>
            <person name="Lu H."/>
        </authorList>
    </citation>
    <scope>NUCLEOTIDE SEQUENCE [LARGE SCALE GENOMIC DNA]</scope>
    <source>
        <strain evidence="1 2">FIM1</strain>
    </source>
</reference>
<sequence length="13" mass="1478">MILSRDIGPSQNF</sequence>
<dbReference type="Proteomes" id="UP000422736">
    <property type="component" value="Chromosome 5"/>
</dbReference>
<reference evidence="1 2" key="1">
    <citation type="submission" date="2016-03" db="EMBL/GenBank/DDBJ databases">
        <title>How can Kluyveromyces marxianus grow so fast - potential evolutionary course in Saccharomyces Complex revealed by comparative genomics.</title>
        <authorList>
            <person name="Mo W."/>
            <person name="Lu W."/>
            <person name="Yang X."/>
            <person name="Qi J."/>
            <person name="Lv H."/>
        </authorList>
    </citation>
    <scope>NUCLEOTIDE SEQUENCE [LARGE SCALE GENOMIC DNA]</scope>
    <source>
        <strain evidence="1 2">FIM1</strain>
    </source>
</reference>
<evidence type="ECO:0000313" key="2">
    <source>
        <dbReference type="Proteomes" id="UP000422736"/>
    </source>
</evidence>
<gene>
    <name evidence="1" type="primary">YCG1</name>
    <name evidence="1" type="ORF">FIM1_3451</name>
</gene>
<dbReference type="EMBL" id="CP015058">
    <property type="protein sequence ID" value="QGN16730.1"/>
    <property type="molecule type" value="Genomic_DNA"/>
</dbReference>
<evidence type="ECO:0000313" key="1">
    <source>
        <dbReference type="EMBL" id="QGN16730.1"/>
    </source>
</evidence>